<evidence type="ECO:0008006" key="4">
    <source>
        <dbReference type="Google" id="ProtNLM"/>
    </source>
</evidence>
<sequence length="1265" mass="135509">MVTPSSSRSIPNAVQSSTSEPQSQRNAPSSSAQTPSINLSSARSRNDSTGTSSSSSTAWSQTPLDLDRGLTESPAEIRVAQKGEVTSAHSVTIYPELDRYRDVDISPSTSDKYGSKHPDILFRLATEGFPPPPTAYFSGTSSLTSGMSGSPSTRFSESPGPGPYSRDTTPTSISSHSPGLMSSKTATKSDVRGSSAIEAPNQRHRTVASPAQSTRQQQTPPARPSRDGTPDLSQLDFSVPVIQSNLDYAPSPDPVGDVHLPASAPPPASANVAHQQRFFPNVSTFRTRFPLFGRRTKTAPPVESSASAAASDKNEGGTTRKGPAAGTGHEGYGRLGSGRRRSSSVSTFLRGTGSSQESLATSPQFQDPFLRDRLSPVVIAGGEIIENHNIGSELSQTTSNTSANSVGSGTAPAPLPTGYRRPSTDSRADSVSSREDRLSLWPSAIPRGSRQMSPSPFGFHNNSHGGRRPSDSSDSEAVMKSTLAFRRSVQRLRSPDRAQVRVPRPIVVNQQNGLVPSSMTSADMSIMTDDSILEAGPNTGASTGRGRKGSSGPNEKPPTVTKKLTKRARSPRKWNLFGRSQSQPATSKKALQSTSTLAVTVEAATVPAEKKKPVAFYAMIDSSEQEDYDMDVEDILREARALGNPTMSAQFGSRDRRPSIEQTVFGTGGPPGQLPRLQPTRARAPPPPSPALSHRSQHQQEQQQHPAEPAVSAQEQQQQRQQHRSGLLSFADATAVVPDPSAPLAEDEIWDEYNDLLGEEAGKVPQSATSSQGMPFYLEVSPMKEFLAAPGAVVGKAKRLDQRMVAPLESPTIAANLRPKRSTGDATATATAKSSRPPVASSIYSVNSPTRLLDQSADSLRDSTVSQPPPTPFSVTDFVSGYGDRNNSGIAAKKQPAGASSQRSSASSQRSSKNKTRVSDSSVYSQVSEDNSPISQVNLRVGSMTVSKWLTFGHVLFSPARDDMVKVASPPNGHSVLVIDGLGNDDWSFYAAETYPAATFFNLSPRAPLPVDQKAGATAFPLSPPNHHQIQYTSHADKLPFGSELFTTVVFRFPAAGPESYYKNIVNEARRVLKPGGYLELSILDVDLNNMGPRTRRAIRRLKEQVHSHTPDMHLGSAADAIVRLLGKRGFTDIKSCRVGIPVASAIQRPKSDLVADGDAKHAPVGATAKPPKDQRSLAEMINDESPVADENITNTVARVGRWWHSRCYGDAALEASQRSAPNTTGSSDMWMDRALLAECEGWGTNLKLMVCYARVPDMKRMASI</sequence>
<evidence type="ECO:0000313" key="3">
    <source>
        <dbReference type="Proteomes" id="UP000018087"/>
    </source>
</evidence>
<gene>
    <name evidence="2" type="ORF">HMPREF1624_00599</name>
</gene>
<dbReference type="InterPro" id="IPR029063">
    <property type="entry name" value="SAM-dependent_MTases_sf"/>
</dbReference>
<feature type="compositionally biased region" description="Polar residues" evidence="1">
    <location>
        <begin position="390"/>
        <end position="408"/>
    </location>
</feature>
<feature type="compositionally biased region" description="Polar residues" evidence="1">
    <location>
        <begin position="824"/>
        <end position="834"/>
    </location>
</feature>
<organism evidence="2 3">
    <name type="scientific">Sporothrix schenckii (strain ATCC 58251 / de Perez 2211183)</name>
    <name type="common">Rose-picker's disease fungus</name>
    <dbReference type="NCBI Taxonomy" id="1391915"/>
    <lineage>
        <taxon>Eukaryota</taxon>
        <taxon>Fungi</taxon>
        <taxon>Dikarya</taxon>
        <taxon>Ascomycota</taxon>
        <taxon>Pezizomycotina</taxon>
        <taxon>Sordariomycetes</taxon>
        <taxon>Sordariomycetidae</taxon>
        <taxon>Ophiostomatales</taxon>
        <taxon>Ophiostomataceae</taxon>
        <taxon>Sporothrix</taxon>
    </lineage>
</organism>
<feature type="region of interest" description="Disordered" evidence="1">
    <location>
        <begin position="390"/>
        <end position="478"/>
    </location>
</feature>
<feature type="compositionally biased region" description="Low complexity" evidence="1">
    <location>
        <begin position="899"/>
        <end position="911"/>
    </location>
</feature>
<feature type="region of interest" description="Disordered" evidence="1">
    <location>
        <begin position="532"/>
        <end position="592"/>
    </location>
</feature>
<feature type="compositionally biased region" description="Low complexity" evidence="1">
    <location>
        <begin position="47"/>
        <end position="62"/>
    </location>
</feature>
<feature type="region of interest" description="Disordered" evidence="1">
    <location>
        <begin position="646"/>
        <end position="726"/>
    </location>
</feature>
<feature type="compositionally biased region" description="Basic and acidic residues" evidence="1">
    <location>
        <begin position="422"/>
        <end position="438"/>
    </location>
</feature>
<feature type="compositionally biased region" description="Basic residues" evidence="1">
    <location>
        <begin position="563"/>
        <end position="572"/>
    </location>
</feature>
<feature type="compositionally biased region" description="Polar residues" evidence="1">
    <location>
        <begin position="166"/>
        <end position="188"/>
    </location>
</feature>
<feature type="compositionally biased region" description="Low complexity" evidence="1">
    <location>
        <begin position="674"/>
        <end position="683"/>
    </location>
</feature>
<dbReference type="AlphaFoldDB" id="U7Q6D8"/>
<feature type="compositionally biased region" description="Polar residues" evidence="1">
    <location>
        <begin position="578"/>
        <end position="592"/>
    </location>
</feature>
<dbReference type="OrthoDB" id="5382952at2759"/>
<evidence type="ECO:0000313" key="2">
    <source>
        <dbReference type="EMBL" id="ERT02301.1"/>
    </source>
</evidence>
<dbReference type="eggNOG" id="ENOG502QVZH">
    <property type="taxonomic scope" value="Eukaryota"/>
</dbReference>
<name>U7Q6D8_SPOS1</name>
<feature type="compositionally biased region" description="Low complexity" evidence="1">
    <location>
        <begin position="138"/>
        <end position="153"/>
    </location>
</feature>
<reference evidence="3" key="1">
    <citation type="journal article" date="2014" name="Genome Announc.">
        <title>Genome sequence of the pathogenic fungus Sporothrix schenckii (ATCC 58251).</title>
        <authorList>
            <person name="Cuomo C.A."/>
            <person name="Rodriguez-Del Valle N."/>
            <person name="Perez-Sanchez L."/>
            <person name="Abouelleil A."/>
            <person name="Goldberg J."/>
            <person name="Young S."/>
            <person name="Zeng Q."/>
            <person name="Birren B.W."/>
        </authorList>
    </citation>
    <scope>NUCLEOTIDE SEQUENCE [LARGE SCALE GENOMIC DNA]</scope>
    <source>
        <strain evidence="3">ATCC 58251 / de Perez 2211183</strain>
    </source>
</reference>
<feature type="compositionally biased region" description="Polar residues" evidence="1">
    <location>
        <begin position="856"/>
        <end position="866"/>
    </location>
</feature>
<feature type="compositionally biased region" description="Polar residues" evidence="1">
    <location>
        <begin position="919"/>
        <end position="930"/>
    </location>
</feature>
<feature type="compositionally biased region" description="Polar residues" evidence="1">
    <location>
        <begin position="450"/>
        <end position="464"/>
    </location>
</feature>
<evidence type="ECO:0000256" key="1">
    <source>
        <dbReference type="SAM" id="MobiDB-lite"/>
    </source>
</evidence>
<dbReference type="Proteomes" id="UP000018087">
    <property type="component" value="Unassembled WGS sequence"/>
</dbReference>
<dbReference type="HOGENOM" id="CLU_002714_1_0_1"/>
<accession>U7Q6D8</accession>
<dbReference type="SUPFAM" id="SSF53335">
    <property type="entry name" value="S-adenosyl-L-methionine-dependent methyltransferases"/>
    <property type="match status" value="1"/>
</dbReference>
<feature type="compositionally biased region" description="Low complexity" evidence="1">
    <location>
        <begin position="691"/>
        <end position="720"/>
    </location>
</feature>
<feature type="compositionally biased region" description="Polar residues" evidence="1">
    <location>
        <begin position="209"/>
        <end position="220"/>
    </location>
</feature>
<keyword evidence="3" id="KW-1185">Reference proteome</keyword>
<feature type="compositionally biased region" description="Polar residues" evidence="1">
    <location>
        <begin position="345"/>
        <end position="364"/>
    </location>
</feature>
<feature type="region of interest" description="Disordered" evidence="1">
    <location>
        <begin position="295"/>
        <end position="364"/>
    </location>
</feature>
<feature type="compositionally biased region" description="Polar residues" evidence="1">
    <location>
        <begin position="1"/>
        <end position="43"/>
    </location>
</feature>
<dbReference type="Gene3D" id="3.40.50.150">
    <property type="entry name" value="Vaccinia Virus protein VP39"/>
    <property type="match status" value="1"/>
</dbReference>
<dbReference type="STRING" id="1391915.U7Q6D8"/>
<protein>
    <recommendedName>
        <fullName evidence="4">Methyltransferase type 11 domain-containing protein</fullName>
    </recommendedName>
</protein>
<feature type="region of interest" description="Disordered" evidence="1">
    <location>
        <begin position="1156"/>
        <end position="1175"/>
    </location>
</feature>
<feature type="region of interest" description="Disordered" evidence="1">
    <location>
        <begin position="811"/>
        <end position="930"/>
    </location>
</feature>
<proteinExistence type="predicted"/>
<feature type="compositionally biased region" description="Polar residues" evidence="1">
    <location>
        <begin position="231"/>
        <end position="246"/>
    </location>
</feature>
<feature type="region of interest" description="Disordered" evidence="1">
    <location>
        <begin position="130"/>
        <end position="270"/>
    </location>
</feature>
<feature type="region of interest" description="Disordered" evidence="1">
    <location>
        <begin position="1"/>
        <end position="116"/>
    </location>
</feature>
<dbReference type="EMBL" id="KI440842">
    <property type="protein sequence ID" value="ERT02301.1"/>
    <property type="molecule type" value="Genomic_DNA"/>
</dbReference>